<evidence type="ECO:0000256" key="1">
    <source>
        <dbReference type="SAM" id="MobiDB-lite"/>
    </source>
</evidence>
<dbReference type="AlphaFoldDB" id="A0A6A5ALN2"/>
<organism evidence="3 4">
    <name type="scientific">Aphanomyces astaci</name>
    <name type="common">Crayfish plague agent</name>
    <dbReference type="NCBI Taxonomy" id="112090"/>
    <lineage>
        <taxon>Eukaryota</taxon>
        <taxon>Sar</taxon>
        <taxon>Stramenopiles</taxon>
        <taxon>Oomycota</taxon>
        <taxon>Saprolegniomycetes</taxon>
        <taxon>Saprolegniales</taxon>
        <taxon>Verrucalvaceae</taxon>
        <taxon>Aphanomyces</taxon>
    </lineage>
</organism>
<accession>A0A6A5ALN2</accession>
<dbReference type="EMBL" id="VJMI01011788">
    <property type="protein sequence ID" value="KAF0751818.1"/>
    <property type="molecule type" value="Genomic_DNA"/>
</dbReference>
<feature type="region of interest" description="Disordered" evidence="1">
    <location>
        <begin position="100"/>
        <end position="126"/>
    </location>
</feature>
<gene>
    <name evidence="3" type="ORF">AaE_006248</name>
</gene>
<dbReference type="VEuPathDB" id="FungiDB:H257_02246"/>
<comment type="caution">
    <text evidence="3">The sequence shown here is derived from an EMBL/GenBank/DDBJ whole genome shotgun (WGS) entry which is preliminary data.</text>
</comment>
<dbReference type="InterPro" id="IPR004875">
    <property type="entry name" value="DDE_SF_endonuclease_dom"/>
</dbReference>
<evidence type="ECO:0000259" key="2">
    <source>
        <dbReference type="Pfam" id="PF03184"/>
    </source>
</evidence>
<evidence type="ECO:0000313" key="4">
    <source>
        <dbReference type="Proteomes" id="UP000469452"/>
    </source>
</evidence>
<protein>
    <recommendedName>
        <fullName evidence="2">DDE-1 domain-containing protein</fullName>
    </recommendedName>
</protein>
<proteinExistence type="predicted"/>
<name>A0A6A5ALN2_APHAT</name>
<dbReference type="Proteomes" id="UP000469452">
    <property type="component" value="Unassembled WGS sequence"/>
</dbReference>
<reference evidence="3 4" key="1">
    <citation type="submission" date="2019-06" db="EMBL/GenBank/DDBJ databases">
        <title>Genomics analysis of Aphanomyces spp. identifies a new class of oomycete effector associated with host adaptation.</title>
        <authorList>
            <person name="Gaulin E."/>
        </authorList>
    </citation>
    <scope>NUCLEOTIDE SEQUENCE [LARGE SCALE GENOMIC DNA]</scope>
    <source>
        <strain evidence="3 4">E</strain>
    </source>
</reference>
<evidence type="ECO:0000313" key="3">
    <source>
        <dbReference type="EMBL" id="KAF0751818.1"/>
    </source>
</evidence>
<feature type="non-terminal residue" evidence="3">
    <location>
        <position position="1"/>
    </location>
</feature>
<feature type="domain" description="DDE-1" evidence="2">
    <location>
        <begin position="233"/>
        <end position="328"/>
    </location>
</feature>
<dbReference type="Pfam" id="PF03184">
    <property type="entry name" value="DDE_1"/>
    <property type="match status" value="1"/>
</dbReference>
<dbReference type="PANTHER" id="PTHR19446">
    <property type="entry name" value="REVERSE TRANSCRIPTASES"/>
    <property type="match status" value="1"/>
</dbReference>
<sequence length="422" mass="48492">YQERYDVIQYYSTHGMAATLSKFYTNLSTTSRETQRKKIYQWLAKKDHIAGLVSTTGTAKQRSWRRLGACTTLSHETEDMLVRWVHDMRKDGVPVTHAMFSSWHSKPPSKRDTVKTSSRRGGTGWLDSSDITSGRCVRRRARNFHKHVRDLMGEHGVIVVYNADQTAVNYEYLPTKTINDVGEKTVKCGGKTKERVTAMVLAKFGWNQAPSVLDPPHVEVQSFGKRLWESVEPMEAKFDCRVYGNPTAWWNGSISLSFLEFHFSERPDLDTKPVLFVWDDFSAHWTEEVVAYATSINVVLVRIPPRFTWICQPADVAWNRPLKSRLRDNEDTVQSPGPIASYTVRNQEEYAVFLDFAKAYGRVSWEYMFDTLDTFGFGPKFMAWIRLLYTNPLVHLRINGVKSVPIHPNRGVKQGDPLQELV</sequence>
<dbReference type="GO" id="GO:0003676">
    <property type="term" value="F:nucleic acid binding"/>
    <property type="evidence" value="ECO:0007669"/>
    <property type="project" value="InterPro"/>
</dbReference>